<accession>A0ABN6UUU0</accession>
<evidence type="ECO:0000256" key="1">
    <source>
        <dbReference type="SAM" id="MobiDB-lite"/>
    </source>
</evidence>
<reference evidence="3" key="1">
    <citation type="journal article" date="2023" name="Int. J. Syst. Evol. Microbiol.">
        <title>Mesoterricola silvestris gen. nov., sp. nov., Mesoterricola sediminis sp. nov., Geothrix oryzae sp. nov., Geothrix edaphica sp. nov., Geothrix rubra sp. nov., and Geothrix limicola sp. nov., six novel members of Acidobacteriota isolated from soils.</title>
        <authorList>
            <person name="Itoh H."/>
            <person name="Sugisawa Y."/>
            <person name="Mise K."/>
            <person name="Xu Z."/>
            <person name="Kuniyasu M."/>
            <person name="Ushijima N."/>
            <person name="Kawano K."/>
            <person name="Kobayashi E."/>
            <person name="Shiratori Y."/>
            <person name="Masuda Y."/>
            <person name="Senoo K."/>
        </authorList>
    </citation>
    <scope>NUCLEOTIDE SEQUENCE [LARGE SCALE GENOMIC DNA]</scope>
    <source>
        <strain evidence="3">Red222</strain>
    </source>
</reference>
<evidence type="ECO:0008006" key="4">
    <source>
        <dbReference type="Google" id="ProtNLM"/>
    </source>
</evidence>
<proteinExistence type="predicted"/>
<organism evidence="2 3">
    <name type="scientific">Geothrix oryzae</name>
    <dbReference type="NCBI Taxonomy" id="2927975"/>
    <lineage>
        <taxon>Bacteria</taxon>
        <taxon>Pseudomonadati</taxon>
        <taxon>Acidobacteriota</taxon>
        <taxon>Holophagae</taxon>
        <taxon>Holophagales</taxon>
        <taxon>Holophagaceae</taxon>
        <taxon>Geothrix</taxon>
    </lineage>
</organism>
<protein>
    <recommendedName>
        <fullName evidence="4">LTXXQ motif family protein</fullName>
    </recommendedName>
</protein>
<name>A0ABN6UUU0_9BACT</name>
<sequence length="169" mass="18744">MEGLGDTAMTSLFIRWDLRLTFAGGLALAWAAAWASAWTPACAQSPAPLVPASRRVATAPDRAPVAPEVAVERLAVQLGLTDPQKIQLKAILAERQEQMRAIQGDASLRPYQKLRKAQAAHQEYDRRILATLNDEQKRQYEGLEAQAKEALKRRRQTRKESLAPSYPAD</sequence>
<evidence type="ECO:0000313" key="2">
    <source>
        <dbReference type="EMBL" id="BDU68503.1"/>
    </source>
</evidence>
<feature type="region of interest" description="Disordered" evidence="1">
    <location>
        <begin position="149"/>
        <end position="169"/>
    </location>
</feature>
<keyword evidence="3" id="KW-1185">Reference proteome</keyword>
<dbReference type="EMBL" id="AP027079">
    <property type="protein sequence ID" value="BDU68503.1"/>
    <property type="molecule type" value="Genomic_DNA"/>
</dbReference>
<gene>
    <name evidence="2" type="ORF">GETHOR_06040</name>
</gene>
<evidence type="ECO:0000313" key="3">
    <source>
        <dbReference type="Proteomes" id="UP001242010"/>
    </source>
</evidence>
<dbReference type="Proteomes" id="UP001242010">
    <property type="component" value="Chromosome"/>
</dbReference>